<gene>
    <name evidence="1" type="ORF">QQ020_13630</name>
</gene>
<protein>
    <submittedName>
        <fullName evidence="1">Uncharacterized protein</fullName>
    </submittedName>
</protein>
<dbReference type="RefSeq" id="WP_346758442.1">
    <property type="nucleotide sequence ID" value="NZ_JAUJEB010000002.1"/>
</dbReference>
<keyword evidence="2" id="KW-1185">Reference proteome</keyword>
<evidence type="ECO:0000313" key="2">
    <source>
        <dbReference type="Proteomes" id="UP001172083"/>
    </source>
</evidence>
<accession>A0ABT8L5S7</accession>
<sequence length="74" mass="8847">MKKTDIITGSVLEVPLEKQYGYGYVKLIFSKDIQPDFFDHILIKVYNLFRKESLHKKELKKKFLKWTAILTLQK</sequence>
<organism evidence="1 2">
    <name type="scientific">Agaribacillus aureus</name>
    <dbReference type="NCBI Taxonomy" id="3051825"/>
    <lineage>
        <taxon>Bacteria</taxon>
        <taxon>Pseudomonadati</taxon>
        <taxon>Bacteroidota</taxon>
        <taxon>Cytophagia</taxon>
        <taxon>Cytophagales</taxon>
        <taxon>Splendidivirgaceae</taxon>
        <taxon>Agaribacillus</taxon>
    </lineage>
</organism>
<reference evidence="1" key="1">
    <citation type="submission" date="2023-06" db="EMBL/GenBank/DDBJ databases">
        <title>Genomic of Agaribacillus aureum.</title>
        <authorList>
            <person name="Wang G."/>
        </authorList>
    </citation>
    <scope>NUCLEOTIDE SEQUENCE</scope>
    <source>
        <strain evidence="1">BMA12</strain>
    </source>
</reference>
<name>A0ABT8L5S7_9BACT</name>
<evidence type="ECO:0000313" key="1">
    <source>
        <dbReference type="EMBL" id="MDN5213102.1"/>
    </source>
</evidence>
<proteinExistence type="predicted"/>
<dbReference type="Proteomes" id="UP001172083">
    <property type="component" value="Unassembled WGS sequence"/>
</dbReference>
<comment type="caution">
    <text evidence="1">The sequence shown here is derived from an EMBL/GenBank/DDBJ whole genome shotgun (WGS) entry which is preliminary data.</text>
</comment>
<dbReference type="EMBL" id="JAUJEB010000002">
    <property type="protein sequence ID" value="MDN5213102.1"/>
    <property type="molecule type" value="Genomic_DNA"/>
</dbReference>